<feature type="region of interest" description="Disordered" evidence="1">
    <location>
        <begin position="58"/>
        <end position="98"/>
    </location>
</feature>
<name>A0A8T0TJG2_PANVG</name>
<keyword evidence="3" id="KW-1185">Reference proteome</keyword>
<comment type="caution">
    <text evidence="2">The sequence shown here is derived from an EMBL/GenBank/DDBJ whole genome shotgun (WGS) entry which is preliminary data.</text>
</comment>
<evidence type="ECO:0000313" key="3">
    <source>
        <dbReference type="Proteomes" id="UP000823388"/>
    </source>
</evidence>
<dbReference type="EMBL" id="CM029043">
    <property type="protein sequence ID" value="KAG2612032.1"/>
    <property type="molecule type" value="Genomic_DNA"/>
</dbReference>
<evidence type="ECO:0000313" key="2">
    <source>
        <dbReference type="EMBL" id="KAG2612032.1"/>
    </source>
</evidence>
<accession>A0A8T0TJG2</accession>
<dbReference type="Proteomes" id="UP000823388">
    <property type="component" value="Chromosome 4K"/>
</dbReference>
<protein>
    <submittedName>
        <fullName evidence="2">Uncharacterized protein</fullName>
    </submittedName>
</protein>
<proteinExistence type="predicted"/>
<reference evidence="2" key="1">
    <citation type="submission" date="2020-05" db="EMBL/GenBank/DDBJ databases">
        <title>WGS assembly of Panicum virgatum.</title>
        <authorList>
            <person name="Lovell J.T."/>
            <person name="Jenkins J."/>
            <person name="Shu S."/>
            <person name="Juenger T.E."/>
            <person name="Schmutz J."/>
        </authorList>
    </citation>
    <scope>NUCLEOTIDE SEQUENCE</scope>
    <source>
        <strain evidence="2">AP13</strain>
    </source>
</reference>
<sequence>MSAQYIRTSKTEAILAQIFAASPHSQSTAAHFFFLDSPACFRVGLLCSRHFRVGAGTAERQSRSSAGHNLVGSGAGSHPSRTDVHATKRRSGARYQAPHERRAEDDIVLFFLQFTVLVAFI</sequence>
<organism evidence="2 3">
    <name type="scientific">Panicum virgatum</name>
    <name type="common">Blackwell switchgrass</name>
    <dbReference type="NCBI Taxonomy" id="38727"/>
    <lineage>
        <taxon>Eukaryota</taxon>
        <taxon>Viridiplantae</taxon>
        <taxon>Streptophyta</taxon>
        <taxon>Embryophyta</taxon>
        <taxon>Tracheophyta</taxon>
        <taxon>Spermatophyta</taxon>
        <taxon>Magnoliopsida</taxon>
        <taxon>Liliopsida</taxon>
        <taxon>Poales</taxon>
        <taxon>Poaceae</taxon>
        <taxon>PACMAD clade</taxon>
        <taxon>Panicoideae</taxon>
        <taxon>Panicodae</taxon>
        <taxon>Paniceae</taxon>
        <taxon>Panicinae</taxon>
        <taxon>Panicum</taxon>
        <taxon>Panicum sect. Hiantes</taxon>
    </lineage>
</organism>
<dbReference type="AlphaFoldDB" id="A0A8T0TJG2"/>
<gene>
    <name evidence="2" type="ORF">PVAP13_4KG285205</name>
</gene>
<evidence type="ECO:0000256" key="1">
    <source>
        <dbReference type="SAM" id="MobiDB-lite"/>
    </source>
</evidence>